<name>A0A163T435_9CELL</name>
<keyword evidence="1" id="KW-1133">Transmembrane helix</keyword>
<dbReference type="GO" id="GO:0004674">
    <property type="term" value="F:protein serine/threonine kinase activity"/>
    <property type="evidence" value="ECO:0007669"/>
    <property type="project" value="UniProtKB-EC"/>
</dbReference>
<dbReference type="GO" id="GO:0016491">
    <property type="term" value="F:oxidoreductase activity"/>
    <property type="evidence" value="ECO:0007669"/>
    <property type="project" value="InterPro"/>
</dbReference>
<dbReference type="OrthoDB" id="117402at2"/>
<evidence type="ECO:0000313" key="3">
    <source>
        <dbReference type="EMBL" id="KZM37075.1"/>
    </source>
</evidence>
<keyword evidence="1" id="KW-0812">Transmembrane</keyword>
<evidence type="ECO:0000256" key="1">
    <source>
        <dbReference type="SAM" id="Phobius"/>
    </source>
</evidence>
<dbReference type="AlphaFoldDB" id="A0A163T435"/>
<evidence type="ECO:0000313" key="4">
    <source>
        <dbReference type="EMBL" id="OCI29510.1"/>
    </source>
</evidence>
<proteinExistence type="predicted"/>
<dbReference type="RefSeq" id="WP_068627580.1">
    <property type="nucleotide sequence ID" value="NZ_LRIE01000029.1"/>
</dbReference>
<dbReference type="Pfam" id="PF01323">
    <property type="entry name" value="DSBA"/>
    <property type="match status" value="1"/>
</dbReference>
<accession>A0A163T435</accession>
<keyword evidence="3" id="KW-0418">Kinase</keyword>
<dbReference type="Gene3D" id="3.40.30.10">
    <property type="entry name" value="Glutaredoxin"/>
    <property type="match status" value="1"/>
</dbReference>
<sequence>MSTNESRQTKADRRDAARAEALALREAQAKRDKRNRAITIGALVGGLAVLIGAFLWVFIPAMNQKEARVTEPLTGVTAPGTANDTAGISIGADGVAGTSTDGAVDVGVYFDYMCPICGQFEEINGASLDQLREAGDVNVVLHPVAILDRMANAQQFSTRSAAAAAYVAEHAPEQLNAFNSAMFVNQPEENKETLTDQQIAEIAKTAGVPADVADKIAAGDAVDEFGDWVEGATNLATQNPDLANPQSGGFGTPTITIDGERWDGNWSDPTALQAAVEAAKG</sequence>
<dbReference type="InterPro" id="IPR001853">
    <property type="entry name" value="DSBA-like_thioredoxin_dom"/>
</dbReference>
<dbReference type="PATRIC" id="fig|43678.3.peg.218"/>
<dbReference type="Proteomes" id="UP000076447">
    <property type="component" value="Unassembled WGS sequence"/>
</dbReference>
<comment type="caution">
    <text evidence="3">The sequence shown here is derived from an EMBL/GenBank/DDBJ whole genome shotgun (WGS) entry which is preliminary data.</text>
</comment>
<dbReference type="SUPFAM" id="SSF52833">
    <property type="entry name" value="Thioredoxin-like"/>
    <property type="match status" value="1"/>
</dbReference>
<reference evidence="3 5" key="1">
    <citation type="submission" date="2016-01" db="EMBL/GenBank/DDBJ databases">
        <title>Genome sequence of Oerskovia enterophila VJag, an agar and cellulose degrading bacterium.</title>
        <authorList>
            <person name="Poehlein A."/>
            <person name="Jag V."/>
            <person name="Bengelsdorf F."/>
            <person name="Duerre P."/>
            <person name="Daniel R."/>
        </authorList>
    </citation>
    <scope>NUCLEOTIDE SEQUENCE [LARGE SCALE GENOMIC DNA]</scope>
    <source>
        <strain evidence="3 5">VJag</strain>
    </source>
</reference>
<feature type="transmembrane region" description="Helical" evidence="1">
    <location>
        <begin position="37"/>
        <end position="59"/>
    </location>
</feature>
<dbReference type="EMBL" id="LRIE01000029">
    <property type="protein sequence ID" value="KZM37075.1"/>
    <property type="molecule type" value="Genomic_DNA"/>
</dbReference>
<protein>
    <submittedName>
        <fullName evidence="3">Serine/threonine-protein kinase PknE</fullName>
        <ecNumber evidence="3">2.7.11.1</ecNumber>
    </submittedName>
</protein>
<keyword evidence="1" id="KW-0472">Membrane</keyword>
<dbReference type="InterPro" id="IPR036249">
    <property type="entry name" value="Thioredoxin-like_sf"/>
</dbReference>
<evidence type="ECO:0000259" key="2">
    <source>
        <dbReference type="Pfam" id="PF01323"/>
    </source>
</evidence>
<feature type="domain" description="DSBA-like thioredoxin" evidence="2">
    <location>
        <begin position="106"/>
        <end position="266"/>
    </location>
</feature>
<organism evidence="3 5">
    <name type="scientific">Oerskovia enterophila</name>
    <dbReference type="NCBI Taxonomy" id="43678"/>
    <lineage>
        <taxon>Bacteria</taxon>
        <taxon>Bacillati</taxon>
        <taxon>Actinomycetota</taxon>
        <taxon>Actinomycetes</taxon>
        <taxon>Micrococcales</taxon>
        <taxon>Cellulomonadaceae</taxon>
        <taxon>Oerskovia</taxon>
    </lineage>
</organism>
<keyword evidence="3" id="KW-0808">Transferase</keyword>
<dbReference type="CDD" id="cd02972">
    <property type="entry name" value="DsbA_family"/>
    <property type="match status" value="1"/>
</dbReference>
<gene>
    <name evidence="3" type="primary">pknE_1</name>
    <name evidence="4" type="synonym">pknE_2</name>
    <name evidence="4" type="ORF">OERS_37910</name>
    <name evidence="3" type="ORF">OJAG_02040</name>
</gene>
<reference evidence="4 6" key="2">
    <citation type="submission" date="2016-06" db="EMBL/GenBank/DDBJ databases">
        <title>Genome sequence of Oerskovia enterophila DSM 43852.</title>
        <authorList>
            <person name="Poehlein A."/>
            <person name="Jag V."/>
            <person name="Bengelsdorf F.R."/>
            <person name="Daniel R."/>
            <person name="Duerre P."/>
        </authorList>
    </citation>
    <scope>NUCLEOTIDE SEQUENCE [LARGE SCALE GENOMIC DNA]</scope>
    <source>
        <strain evidence="4 6">DSM 43852</strain>
    </source>
</reference>
<evidence type="ECO:0000313" key="5">
    <source>
        <dbReference type="Proteomes" id="UP000076447"/>
    </source>
</evidence>
<evidence type="ECO:0000313" key="6">
    <source>
        <dbReference type="Proteomes" id="UP000093412"/>
    </source>
</evidence>
<keyword evidence="6" id="KW-1185">Reference proteome</keyword>
<dbReference type="Proteomes" id="UP000093412">
    <property type="component" value="Unassembled WGS sequence"/>
</dbReference>
<dbReference type="STRING" id="43678.OJAG_02040"/>
<dbReference type="EC" id="2.7.11.1" evidence="3"/>
<dbReference type="EMBL" id="MAQA01000071">
    <property type="protein sequence ID" value="OCI29510.1"/>
    <property type="molecule type" value="Genomic_DNA"/>
</dbReference>